<organism evidence="12 13">
    <name type="scientific">Pseudomonas fluorescens</name>
    <dbReference type="NCBI Taxonomy" id="294"/>
    <lineage>
        <taxon>Bacteria</taxon>
        <taxon>Pseudomonadati</taxon>
        <taxon>Pseudomonadota</taxon>
        <taxon>Gammaproteobacteria</taxon>
        <taxon>Pseudomonadales</taxon>
        <taxon>Pseudomonadaceae</taxon>
        <taxon>Pseudomonas</taxon>
    </lineage>
</organism>
<dbReference type="NCBIfam" id="TIGR01352">
    <property type="entry name" value="tonB_Cterm"/>
    <property type="match status" value="1"/>
</dbReference>
<dbReference type="Gene3D" id="3.30.1150.10">
    <property type="match status" value="1"/>
</dbReference>
<evidence type="ECO:0000256" key="3">
    <source>
        <dbReference type="ARBA" id="ARBA00022448"/>
    </source>
</evidence>
<evidence type="ECO:0000256" key="4">
    <source>
        <dbReference type="ARBA" id="ARBA00022475"/>
    </source>
</evidence>
<dbReference type="GO" id="GO:0015031">
    <property type="term" value="P:protein transport"/>
    <property type="evidence" value="ECO:0007669"/>
    <property type="project" value="UniProtKB-KW"/>
</dbReference>
<dbReference type="InterPro" id="IPR051045">
    <property type="entry name" value="TonB-dependent_transducer"/>
</dbReference>
<evidence type="ECO:0000259" key="11">
    <source>
        <dbReference type="PROSITE" id="PS52015"/>
    </source>
</evidence>
<keyword evidence="9" id="KW-0472">Membrane</keyword>
<dbReference type="PANTHER" id="PTHR33446">
    <property type="entry name" value="PROTEIN TONB-RELATED"/>
    <property type="match status" value="1"/>
</dbReference>
<accession>A0A120G880</accession>
<comment type="subcellular location">
    <subcellularLocation>
        <location evidence="1">Cell inner membrane</location>
        <topology evidence="1">Single-pass membrane protein</topology>
        <orientation evidence="1">Periplasmic side</orientation>
    </subcellularLocation>
</comment>
<comment type="similarity">
    <text evidence="2">Belongs to the TonB family.</text>
</comment>
<dbReference type="SUPFAM" id="SSF74653">
    <property type="entry name" value="TolA/TonB C-terminal domain"/>
    <property type="match status" value="1"/>
</dbReference>
<protein>
    <submittedName>
        <fullName evidence="12">Gram-negative bacterial tonB protein</fullName>
    </submittedName>
</protein>
<reference evidence="12 13" key="1">
    <citation type="submission" date="2015-05" db="EMBL/GenBank/DDBJ databases">
        <title>A genomic and transcriptomic approach to investigate the blue pigment phenotype in Pseudomonas fluorescens.</title>
        <authorList>
            <person name="Andreani N.A."/>
            <person name="Cardazzo B."/>
        </authorList>
    </citation>
    <scope>NUCLEOTIDE SEQUENCE [LARGE SCALE GENOMIC DNA]</scope>
    <source>
        <strain evidence="12 13">Ps_22</strain>
    </source>
</reference>
<evidence type="ECO:0000256" key="2">
    <source>
        <dbReference type="ARBA" id="ARBA00006555"/>
    </source>
</evidence>
<evidence type="ECO:0000313" key="12">
    <source>
        <dbReference type="EMBL" id="KWV88419.1"/>
    </source>
</evidence>
<dbReference type="GO" id="GO:0098797">
    <property type="term" value="C:plasma membrane protein complex"/>
    <property type="evidence" value="ECO:0007669"/>
    <property type="project" value="TreeGrafter"/>
</dbReference>
<dbReference type="PROSITE" id="PS52015">
    <property type="entry name" value="TONB_CTD"/>
    <property type="match status" value="1"/>
</dbReference>
<dbReference type="Proteomes" id="UP000061348">
    <property type="component" value="Unassembled WGS sequence"/>
</dbReference>
<keyword evidence="8" id="KW-1133">Transmembrane helix</keyword>
<evidence type="ECO:0000256" key="7">
    <source>
        <dbReference type="ARBA" id="ARBA00022927"/>
    </source>
</evidence>
<evidence type="ECO:0000313" key="13">
    <source>
        <dbReference type="Proteomes" id="UP000061348"/>
    </source>
</evidence>
<keyword evidence="5" id="KW-0997">Cell inner membrane</keyword>
<keyword evidence="4" id="KW-1003">Cell membrane</keyword>
<evidence type="ECO:0000256" key="5">
    <source>
        <dbReference type="ARBA" id="ARBA00022519"/>
    </source>
</evidence>
<proteinExistence type="inferred from homology"/>
<name>A0A120G880_PSEFL</name>
<feature type="domain" description="TonB C-terminal" evidence="11">
    <location>
        <begin position="1"/>
        <end position="92"/>
    </location>
</feature>
<dbReference type="PATRIC" id="fig|294.194.peg.1486"/>
<gene>
    <name evidence="12" type="ORF">PFLmoz3_01314</name>
</gene>
<feature type="region of interest" description="Disordered" evidence="10">
    <location>
        <begin position="1"/>
        <end position="23"/>
    </location>
</feature>
<feature type="compositionally biased region" description="Basic residues" evidence="10">
    <location>
        <begin position="1"/>
        <end position="10"/>
    </location>
</feature>
<sequence length="92" mass="10381">MLAHLQKYKKYPPGAQRSGKEGMNRLRFVVDGEGNVLSYELEGRSGNADLDRATLEMIRKAQPLPKPPADLLKNGSVELVAPFVYNIDKRRR</sequence>
<dbReference type="InterPro" id="IPR006260">
    <property type="entry name" value="TonB/TolA_C"/>
</dbReference>
<dbReference type="EMBL" id="LCYA01000052">
    <property type="protein sequence ID" value="KWV88419.1"/>
    <property type="molecule type" value="Genomic_DNA"/>
</dbReference>
<keyword evidence="3" id="KW-0813">Transport</keyword>
<evidence type="ECO:0000256" key="9">
    <source>
        <dbReference type="ARBA" id="ARBA00023136"/>
    </source>
</evidence>
<evidence type="ECO:0000256" key="10">
    <source>
        <dbReference type="SAM" id="MobiDB-lite"/>
    </source>
</evidence>
<evidence type="ECO:0000256" key="8">
    <source>
        <dbReference type="ARBA" id="ARBA00022989"/>
    </source>
</evidence>
<keyword evidence="7" id="KW-0653">Protein transport</keyword>
<evidence type="ECO:0000256" key="6">
    <source>
        <dbReference type="ARBA" id="ARBA00022692"/>
    </source>
</evidence>
<dbReference type="AlphaFoldDB" id="A0A120G880"/>
<dbReference type="InterPro" id="IPR037682">
    <property type="entry name" value="TonB_C"/>
</dbReference>
<dbReference type="PANTHER" id="PTHR33446:SF2">
    <property type="entry name" value="PROTEIN TONB"/>
    <property type="match status" value="1"/>
</dbReference>
<dbReference type="GO" id="GO:0031992">
    <property type="term" value="F:energy transducer activity"/>
    <property type="evidence" value="ECO:0007669"/>
    <property type="project" value="TreeGrafter"/>
</dbReference>
<comment type="caution">
    <text evidence="12">The sequence shown here is derived from an EMBL/GenBank/DDBJ whole genome shotgun (WGS) entry which is preliminary data.</text>
</comment>
<dbReference type="GO" id="GO:0055085">
    <property type="term" value="P:transmembrane transport"/>
    <property type="evidence" value="ECO:0007669"/>
    <property type="project" value="InterPro"/>
</dbReference>
<dbReference type="Pfam" id="PF03544">
    <property type="entry name" value="TonB_C"/>
    <property type="match status" value="1"/>
</dbReference>
<evidence type="ECO:0000256" key="1">
    <source>
        <dbReference type="ARBA" id="ARBA00004383"/>
    </source>
</evidence>
<keyword evidence="6" id="KW-0812">Transmembrane</keyword>